<dbReference type="OrthoDB" id="4714741at2"/>
<organism evidence="2 3">
    <name type="scientific">Mycolicibacillus trivialis</name>
    <dbReference type="NCBI Taxonomy" id="1798"/>
    <lineage>
        <taxon>Bacteria</taxon>
        <taxon>Bacillati</taxon>
        <taxon>Actinomycetota</taxon>
        <taxon>Actinomycetes</taxon>
        <taxon>Mycobacteriales</taxon>
        <taxon>Mycobacteriaceae</taxon>
        <taxon>Mycolicibacillus</taxon>
    </lineage>
</organism>
<protein>
    <recommendedName>
        <fullName evidence="4">Secreted protein</fullName>
    </recommendedName>
</protein>
<proteinExistence type="predicted"/>
<comment type="caution">
    <text evidence="2">The sequence shown here is derived from an EMBL/GenBank/DDBJ whole genome shotgun (WGS) entry which is preliminary data.</text>
</comment>
<name>A0A1X2EQD6_9MYCO</name>
<feature type="signal peptide" evidence="1">
    <location>
        <begin position="1"/>
        <end position="28"/>
    </location>
</feature>
<keyword evidence="3" id="KW-1185">Reference proteome</keyword>
<evidence type="ECO:0008006" key="4">
    <source>
        <dbReference type="Google" id="ProtNLM"/>
    </source>
</evidence>
<dbReference type="Proteomes" id="UP000193090">
    <property type="component" value="Unassembled WGS sequence"/>
</dbReference>
<feature type="chain" id="PRO_5012936613" description="Secreted protein" evidence="1">
    <location>
        <begin position="29"/>
        <end position="176"/>
    </location>
</feature>
<dbReference type="STRING" id="1798.AWC30_01900"/>
<evidence type="ECO:0000313" key="2">
    <source>
        <dbReference type="EMBL" id="ORX08411.1"/>
    </source>
</evidence>
<sequence>MAGLRTAPIIAAALGVAAAVLTAPAATADPALPDFSAFPKADAKDYVVRDGVAYSVRGFTTPEGVFCTSSSHRGMSSVDCFSTVPLPGASDGANTVHVRRSGNVLEPTTMVAAQVEPGPGPVEFEGHPLRMLPPAVDYAFDQANCARDATTQLACVMSNGTEQHGFVIRDGHTEVF</sequence>
<keyword evidence="1" id="KW-0732">Signal</keyword>
<dbReference type="RefSeq" id="WP_085107382.1">
    <property type="nucleotide sequence ID" value="NZ_JACKSN010000020.1"/>
</dbReference>
<dbReference type="EMBL" id="LQPZ01000006">
    <property type="protein sequence ID" value="ORX08411.1"/>
    <property type="molecule type" value="Genomic_DNA"/>
</dbReference>
<evidence type="ECO:0000313" key="3">
    <source>
        <dbReference type="Proteomes" id="UP000193090"/>
    </source>
</evidence>
<dbReference type="AlphaFoldDB" id="A0A1X2EQD6"/>
<reference evidence="2 3" key="1">
    <citation type="submission" date="2016-01" db="EMBL/GenBank/DDBJ databases">
        <title>The new phylogeny of the genus Mycobacterium.</title>
        <authorList>
            <person name="Tarcisio F."/>
            <person name="Conor M."/>
            <person name="Antonella G."/>
            <person name="Elisabetta G."/>
            <person name="Giulia F.S."/>
            <person name="Sara T."/>
            <person name="Anna F."/>
            <person name="Clotilde B."/>
            <person name="Roberto B."/>
            <person name="Veronica D.S."/>
            <person name="Fabio R."/>
            <person name="Monica P."/>
            <person name="Olivier J."/>
            <person name="Enrico T."/>
            <person name="Nicola S."/>
        </authorList>
    </citation>
    <scope>NUCLEOTIDE SEQUENCE [LARGE SCALE GENOMIC DNA]</scope>
    <source>
        <strain evidence="2 3">DSM 44153</strain>
    </source>
</reference>
<accession>A0A1X2EQD6</accession>
<evidence type="ECO:0000256" key="1">
    <source>
        <dbReference type="SAM" id="SignalP"/>
    </source>
</evidence>
<gene>
    <name evidence="2" type="ORF">AWC30_01900</name>
</gene>